<keyword evidence="5" id="KW-0812">Transmembrane</keyword>
<dbReference type="EC" id="3.1.1.47" evidence="1"/>
<dbReference type="AlphaFoldDB" id="A0A7S1MRX7"/>
<dbReference type="InterPro" id="IPR029058">
    <property type="entry name" value="AB_hydrolase_fold"/>
</dbReference>
<gene>
    <name evidence="6" type="ORF">NDES1114_LOCUS26843</name>
</gene>
<dbReference type="Gene3D" id="3.40.50.1820">
    <property type="entry name" value="alpha/beta hydrolase"/>
    <property type="match status" value="1"/>
</dbReference>
<evidence type="ECO:0000256" key="4">
    <source>
        <dbReference type="ARBA" id="ARBA00023098"/>
    </source>
</evidence>
<dbReference type="EMBL" id="HBGF01040127">
    <property type="protein sequence ID" value="CAD9139440.1"/>
    <property type="molecule type" value="Transcribed_RNA"/>
</dbReference>
<proteinExistence type="predicted"/>
<feature type="transmembrane region" description="Helical" evidence="5">
    <location>
        <begin position="17"/>
        <end position="38"/>
    </location>
</feature>
<dbReference type="GO" id="GO:0016042">
    <property type="term" value="P:lipid catabolic process"/>
    <property type="evidence" value="ECO:0007669"/>
    <property type="project" value="UniProtKB-KW"/>
</dbReference>
<organism evidence="6">
    <name type="scientific">Neobodo designis</name>
    <name type="common">Flagellated protozoan</name>
    <name type="synonym">Bodo designis</name>
    <dbReference type="NCBI Taxonomy" id="312471"/>
    <lineage>
        <taxon>Eukaryota</taxon>
        <taxon>Discoba</taxon>
        <taxon>Euglenozoa</taxon>
        <taxon>Kinetoplastea</taxon>
        <taxon>Metakinetoplastina</taxon>
        <taxon>Neobodonida</taxon>
        <taxon>Neobodo</taxon>
    </lineage>
</organism>
<sequence length="513" mass="54806">MGGEVALHEPKSAPPGFTAGTLLFAAVFALAAALTFGLVEGFIHTLGGQLTITALVLWFCVAVALGFYLNHALPAVTIRRYADCLPRPSGLVDGERSAAEQQQEDAELTSDTPFAVAYRYVPGNAAVHRPNGVLFYPTDAHDLVCEDNPWAPYDDFAYAAGVMAEEGLPGWLACNMHRSRFAAARNAPPAKSLTSEGLGNTKQHPLVHFGHGDSGHMQFYVAMISDLVAGGAVVYAVDNTEGKAAHALVPPAVPSPEADFERVARGEPELRGVLATSHCGDTSADDVVGADESDEEIEEYRRMNYTTRVPETAAAVAFLARDGGAHRALGLDPRECAVTLMGHSAGGGAAVAAVGELLALDAGMPNAAKVAPTGPRATPLINAVQSLVLFDPAPSHKRFVRVAEHKPDTAAGTLASRLPPACFVLSQEWLEPPGPAKHTDRMMRAYPEDLKHVREWPGTDHTMYTDAALMVRVPGVRPSYAGKTDDRRQMARWARDALLFIRNHTEGPWQSAM</sequence>
<reference evidence="6" key="1">
    <citation type="submission" date="2021-01" db="EMBL/GenBank/DDBJ databases">
        <authorList>
            <person name="Corre E."/>
            <person name="Pelletier E."/>
            <person name="Niang G."/>
            <person name="Scheremetjew M."/>
            <person name="Finn R."/>
            <person name="Kale V."/>
            <person name="Holt S."/>
            <person name="Cochrane G."/>
            <person name="Meng A."/>
            <person name="Brown T."/>
            <person name="Cohen L."/>
        </authorList>
    </citation>
    <scope>NUCLEOTIDE SEQUENCE</scope>
    <source>
        <strain evidence="6">CCAP 1951/1</strain>
    </source>
</reference>
<feature type="transmembrane region" description="Helical" evidence="5">
    <location>
        <begin position="50"/>
        <end position="69"/>
    </location>
</feature>
<protein>
    <recommendedName>
        <fullName evidence="1">1-alkyl-2-acetylglycerophosphocholine esterase</fullName>
        <ecNumber evidence="1">3.1.1.47</ecNumber>
    </recommendedName>
</protein>
<keyword evidence="2" id="KW-0378">Hydrolase</keyword>
<dbReference type="SUPFAM" id="SSF53474">
    <property type="entry name" value="alpha/beta-Hydrolases"/>
    <property type="match status" value="1"/>
</dbReference>
<evidence type="ECO:0000313" key="6">
    <source>
        <dbReference type="EMBL" id="CAD9139440.1"/>
    </source>
</evidence>
<keyword evidence="5" id="KW-0472">Membrane</keyword>
<dbReference type="PANTHER" id="PTHR10272">
    <property type="entry name" value="PLATELET-ACTIVATING FACTOR ACETYLHYDROLASE"/>
    <property type="match status" value="1"/>
</dbReference>
<evidence type="ECO:0000256" key="1">
    <source>
        <dbReference type="ARBA" id="ARBA00013201"/>
    </source>
</evidence>
<dbReference type="PANTHER" id="PTHR10272:SF0">
    <property type="entry name" value="PLATELET-ACTIVATING FACTOR ACETYLHYDROLASE"/>
    <property type="match status" value="1"/>
</dbReference>
<evidence type="ECO:0000256" key="5">
    <source>
        <dbReference type="SAM" id="Phobius"/>
    </source>
</evidence>
<keyword evidence="5" id="KW-1133">Transmembrane helix</keyword>
<evidence type="ECO:0000256" key="2">
    <source>
        <dbReference type="ARBA" id="ARBA00022801"/>
    </source>
</evidence>
<keyword evidence="4" id="KW-0443">Lipid metabolism</keyword>
<keyword evidence="3" id="KW-0442">Lipid degradation</keyword>
<dbReference type="Pfam" id="PF03403">
    <property type="entry name" value="PAF-AH_p_II"/>
    <property type="match status" value="1"/>
</dbReference>
<name>A0A7S1MRX7_NEODS</name>
<dbReference type="GO" id="GO:0003847">
    <property type="term" value="F:1-alkyl-2-acetylglycerophosphocholine esterase activity"/>
    <property type="evidence" value="ECO:0007669"/>
    <property type="project" value="UniProtKB-EC"/>
</dbReference>
<evidence type="ECO:0000256" key="3">
    <source>
        <dbReference type="ARBA" id="ARBA00022963"/>
    </source>
</evidence>
<accession>A0A7S1MRX7</accession>